<sequence>MCGKITVKLTAGDEYDEQLDQLRQAFFALSDGPEQEEWRLALVVGRTVSEAKTIWKRVKTNYPSYKYTQFVSRNPYVLDGINPEYVALFMLPGCADNPIVNDPMFRWVIDNAYEVTCVEEGDGV</sequence>
<accession>Q62VX0</accession>
<evidence type="ECO:0000313" key="1">
    <source>
        <dbReference type="EMBL" id="AAU23088.1"/>
    </source>
</evidence>
<dbReference type="GeneID" id="92861862"/>
<dbReference type="KEGG" id="bli:BL00887"/>
<dbReference type="HOGENOM" id="CLU_1999325_0_0_9"/>
<dbReference type="eggNOG" id="ENOG5030ERK">
    <property type="taxonomic scope" value="Bacteria"/>
</dbReference>
<organism evidence="1 2">
    <name type="scientific">Bacillus licheniformis (strain ATCC 14580 / DSM 13 / JCM 2505 / CCUG 7422 / NBRC 12200 / NCIMB 9375 / NCTC 10341 / NRRL NRS-1264 / Gibson 46)</name>
    <dbReference type="NCBI Taxonomy" id="279010"/>
    <lineage>
        <taxon>Bacteria</taxon>
        <taxon>Bacillati</taxon>
        <taxon>Bacillota</taxon>
        <taxon>Bacilli</taxon>
        <taxon>Bacillales</taxon>
        <taxon>Bacillaceae</taxon>
        <taxon>Bacillus</taxon>
    </lineage>
</organism>
<dbReference type="Proteomes" id="UP000000606">
    <property type="component" value="Chromosome"/>
</dbReference>
<gene>
    <name evidence="1" type="ordered locus">BL00887</name>
</gene>
<dbReference type="KEGG" id="bld:BLi01544"/>
<keyword evidence="2" id="KW-1185">Reference proteome</keyword>
<protein>
    <submittedName>
        <fullName evidence="1">Phage related protein</fullName>
    </submittedName>
</protein>
<name>Q65KH0_BACLD</name>
<dbReference type="STRING" id="279010.BL00887"/>
<reference evidence="1 2" key="1">
    <citation type="journal article" date="2004" name="Genome Biol.">
        <title>Complete genome sequence of the industrial bacterium Bacillus licheniformis and comparisons with closely related Bacillus species.</title>
        <authorList>
            <person name="Rey M.W."/>
            <person name="Ramaiya P."/>
            <person name="Nelson B.A."/>
            <person name="Brody-Karpin S.D."/>
            <person name="Zaretsky E.J."/>
            <person name="Tang M."/>
            <person name="Lopez de Leon A."/>
            <person name="Xiang H."/>
            <person name="Gusti V."/>
            <person name="Clausen I.G."/>
            <person name="Olsen P.B."/>
            <person name="Rasmussen M.D."/>
            <person name="Andersen J.T."/>
            <person name="Jorgensen P.L."/>
            <person name="Larsen T.S."/>
            <person name="Sorokin A."/>
            <person name="Bolotin A."/>
            <person name="Lapidus A."/>
            <person name="Galleron N."/>
            <person name="Ehrlich S.D."/>
            <person name="Berka R.M."/>
        </authorList>
    </citation>
    <scope>NUCLEOTIDE SEQUENCE [LARGE SCALE GENOMIC DNA]</scope>
    <source>
        <strain evidence="2">ATCC 14580 / DSM 13 / JCM 2505 / CCUG 7422 / NBRC 12200 / NCIMB 9375 / NCTC 10341 / NRRL NRS-1264 / Gibson 46</strain>
    </source>
</reference>
<accession>Q65KH0</accession>
<dbReference type="AlphaFoldDB" id="Q65KH0"/>
<dbReference type="RefSeq" id="WP_011197901.1">
    <property type="nucleotide sequence ID" value="NC_006270.3"/>
</dbReference>
<proteinExistence type="predicted"/>
<dbReference type="EMBL" id="CP000002">
    <property type="protein sequence ID" value="AAU23088.1"/>
    <property type="molecule type" value="Genomic_DNA"/>
</dbReference>
<evidence type="ECO:0000313" key="2">
    <source>
        <dbReference type="Proteomes" id="UP000000606"/>
    </source>
</evidence>